<evidence type="ECO:0000259" key="17">
    <source>
        <dbReference type="PROSITE" id="PS50999"/>
    </source>
</evidence>
<dbReference type="GO" id="GO:0005507">
    <property type="term" value="F:copper ion binding"/>
    <property type="evidence" value="ECO:0007669"/>
    <property type="project" value="InterPro"/>
</dbReference>
<proteinExistence type="inferred from homology"/>
<evidence type="ECO:0000256" key="13">
    <source>
        <dbReference type="ARBA" id="ARBA00023288"/>
    </source>
</evidence>
<comment type="caution">
    <text evidence="18">The sequence shown here is derived from an EMBL/GenBank/DDBJ whole genome shotgun (WGS) entry which is preliminary data.</text>
</comment>
<evidence type="ECO:0000256" key="9">
    <source>
        <dbReference type="ARBA" id="ARBA00022989"/>
    </source>
</evidence>
<evidence type="ECO:0000256" key="11">
    <source>
        <dbReference type="ARBA" id="ARBA00023136"/>
    </source>
</evidence>
<feature type="domain" description="Cytochrome oxidase subunit II transmembrane region profile" evidence="17">
    <location>
        <begin position="23"/>
        <end position="120"/>
    </location>
</feature>
<dbReference type="InterPro" id="IPR045187">
    <property type="entry name" value="CcO_II"/>
</dbReference>
<dbReference type="SUPFAM" id="SSF49503">
    <property type="entry name" value="Cupredoxins"/>
    <property type="match status" value="1"/>
</dbReference>
<evidence type="ECO:0000313" key="19">
    <source>
        <dbReference type="Proteomes" id="UP000095042"/>
    </source>
</evidence>
<dbReference type="PANTHER" id="PTHR22888:SF18">
    <property type="entry name" value="CYTOCHROME BO(3) UBIQUINOL OXIDASE SUBUNIT 2"/>
    <property type="match status" value="1"/>
</dbReference>
<dbReference type="GO" id="GO:0004129">
    <property type="term" value="F:cytochrome-c oxidase activity"/>
    <property type="evidence" value="ECO:0007669"/>
    <property type="project" value="UniProtKB-UniRule"/>
</dbReference>
<dbReference type="CDD" id="cd04212">
    <property type="entry name" value="CuRO_UO_II"/>
    <property type="match status" value="1"/>
</dbReference>
<keyword evidence="19" id="KW-1185">Reference proteome</keyword>
<evidence type="ECO:0000256" key="7">
    <source>
        <dbReference type="ARBA" id="ARBA00022729"/>
    </source>
</evidence>
<evidence type="ECO:0000256" key="3">
    <source>
        <dbReference type="ARBA" id="ARBA00022448"/>
    </source>
</evidence>
<dbReference type="InterPro" id="IPR006333">
    <property type="entry name" value="Cyt_o_ubiquinol_oxidase_su2"/>
</dbReference>
<dbReference type="Pfam" id="PF06481">
    <property type="entry name" value="COX_ARM"/>
    <property type="match status" value="1"/>
</dbReference>
<dbReference type="EMBL" id="LPWD01000283">
    <property type="protein sequence ID" value="ODS02530.1"/>
    <property type="molecule type" value="Genomic_DNA"/>
</dbReference>
<dbReference type="GO" id="GO:0042773">
    <property type="term" value="P:ATP synthesis coupled electron transport"/>
    <property type="evidence" value="ECO:0007669"/>
    <property type="project" value="TreeGrafter"/>
</dbReference>
<accession>A0A1E3W9W1</accession>
<dbReference type="AlphaFoldDB" id="A0A1E3W9W1"/>
<evidence type="ECO:0000259" key="16">
    <source>
        <dbReference type="PROSITE" id="PS50857"/>
    </source>
</evidence>
<evidence type="ECO:0000256" key="8">
    <source>
        <dbReference type="ARBA" id="ARBA00022982"/>
    </source>
</evidence>
<evidence type="ECO:0000256" key="6">
    <source>
        <dbReference type="ARBA" id="ARBA00022692"/>
    </source>
</evidence>
<dbReference type="GO" id="GO:0009486">
    <property type="term" value="F:cytochrome bo3 ubiquinol oxidase activity"/>
    <property type="evidence" value="ECO:0007669"/>
    <property type="project" value="InterPro"/>
</dbReference>
<dbReference type="InterPro" id="IPR010514">
    <property type="entry name" value="COX_ARM"/>
</dbReference>
<dbReference type="InterPro" id="IPR008972">
    <property type="entry name" value="Cupredoxin"/>
</dbReference>
<dbReference type="PIRSF" id="PIRSF000292">
    <property type="entry name" value="Ubi_od_II"/>
    <property type="match status" value="1"/>
</dbReference>
<evidence type="ECO:0000256" key="2">
    <source>
        <dbReference type="ARBA" id="ARBA00007866"/>
    </source>
</evidence>
<keyword evidence="6 15" id="KW-0812">Transmembrane</keyword>
<comment type="subcellular location">
    <subcellularLocation>
        <location evidence="1">Cell membrane</location>
        <topology evidence="1">Multi-pass membrane protein</topology>
    </subcellularLocation>
</comment>
<feature type="transmembrane region" description="Helical" evidence="15">
    <location>
        <begin position="50"/>
        <end position="71"/>
    </location>
</feature>
<keyword evidence="11 14" id="KW-0472">Membrane</keyword>
<evidence type="ECO:0000313" key="18">
    <source>
        <dbReference type="EMBL" id="ODS02530.1"/>
    </source>
</evidence>
<dbReference type="PROSITE" id="PS50999">
    <property type="entry name" value="COX2_TM"/>
    <property type="match status" value="1"/>
</dbReference>
<keyword evidence="7" id="KW-0732">Signal</keyword>
<dbReference type="InterPro" id="IPR002429">
    <property type="entry name" value="CcO_II-like_C"/>
</dbReference>
<keyword evidence="10 14" id="KW-0560">Oxidoreductase</keyword>
<evidence type="ECO:0000256" key="1">
    <source>
        <dbReference type="ARBA" id="ARBA00004651"/>
    </source>
</evidence>
<dbReference type="GO" id="GO:0016682">
    <property type="term" value="F:oxidoreductase activity, acting on diphenols and related substances as donors, oxygen as acceptor"/>
    <property type="evidence" value="ECO:0007669"/>
    <property type="project" value="InterPro"/>
</dbReference>
<feature type="transmembrane region" description="Helical" evidence="15">
    <location>
        <begin position="92"/>
        <end position="110"/>
    </location>
</feature>
<dbReference type="InterPro" id="IPR034227">
    <property type="entry name" value="CuRO_UO_II"/>
</dbReference>
<organism evidence="18 19">
    <name type="scientific">Methyloceanibacter marginalis</name>
    <dbReference type="NCBI Taxonomy" id="1774971"/>
    <lineage>
        <taxon>Bacteria</taxon>
        <taxon>Pseudomonadati</taxon>
        <taxon>Pseudomonadota</taxon>
        <taxon>Alphaproteobacteria</taxon>
        <taxon>Hyphomicrobiales</taxon>
        <taxon>Hyphomicrobiaceae</taxon>
        <taxon>Methyloceanibacter</taxon>
    </lineage>
</organism>
<dbReference type="PANTHER" id="PTHR22888">
    <property type="entry name" value="CYTOCHROME C OXIDASE, SUBUNIT II"/>
    <property type="match status" value="1"/>
</dbReference>
<evidence type="ECO:0000256" key="4">
    <source>
        <dbReference type="ARBA" id="ARBA00022475"/>
    </source>
</evidence>
<dbReference type="SUPFAM" id="SSF81464">
    <property type="entry name" value="Cytochrome c oxidase subunit II-like, transmembrane region"/>
    <property type="match status" value="1"/>
</dbReference>
<evidence type="ECO:0000256" key="10">
    <source>
        <dbReference type="ARBA" id="ARBA00023002"/>
    </source>
</evidence>
<dbReference type="InterPro" id="IPR011759">
    <property type="entry name" value="Cyt_c_oxidase_su2_TM_dom"/>
</dbReference>
<dbReference type="Gene3D" id="2.60.40.420">
    <property type="entry name" value="Cupredoxins - blue copper proteins"/>
    <property type="match status" value="1"/>
</dbReference>
<name>A0A1E3W9W1_9HYPH</name>
<keyword evidence="12" id="KW-0564">Palmitate</keyword>
<keyword evidence="9 15" id="KW-1133">Transmembrane helix</keyword>
<keyword evidence="3 14" id="KW-0813">Transport</keyword>
<dbReference type="Proteomes" id="UP000095042">
    <property type="component" value="Unassembled WGS sequence"/>
</dbReference>
<keyword evidence="5 14" id="KW-0679">Respiratory chain</keyword>
<dbReference type="Gene3D" id="1.10.287.90">
    <property type="match status" value="1"/>
</dbReference>
<keyword evidence="8 14" id="KW-0249">Electron transport</keyword>
<sequence length="303" mass="33462">MVRPALAYRSLALALGAALLCAGCSVIDGPVLDPKGPITLAERDLLFQAIGIMMIVIIPVFVMAALFMWRYRGTNKSARYTPNLAYYWPAEVLVWGVPAAIIVWLGLHLWHDTYKYDPYNQIDPSVKPLEVQAIAQDWKWLFVYPEHDVAVVNELAIPVDTPVSITITSDTVMNSLIIPALGGQIYAMAGMQTRLNLLADKPGTFWGRNVQYSGTGFANQQFQTLATSKEDFDAWMEKAKQSSQPLDAATYEKLAKPSEKVPVTYYSGVEPGLFDKIIAKYSHGDVDREPHAAHADSAAEPAE</sequence>
<evidence type="ECO:0000256" key="14">
    <source>
        <dbReference type="PIRNR" id="PIRNR000292"/>
    </source>
</evidence>
<comment type="similarity">
    <text evidence="2 14">Belongs to the cytochrome c oxidase subunit 2 family.</text>
</comment>
<dbReference type="Pfam" id="PF00116">
    <property type="entry name" value="COX2"/>
    <property type="match status" value="1"/>
</dbReference>
<keyword evidence="13" id="KW-0449">Lipoprotein</keyword>
<reference evidence="18 19" key="1">
    <citation type="journal article" date="2016" name="Environ. Microbiol.">
        <title>New Methyloceanibacter diversity from North Sea sediments includes methanotroph containing solely the soluble methane monooxygenase.</title>
        <authorList>
            <person name="Vekeman B."/>
            <person name="Kerckhof F.M."/>
            <person name="Cremers G."/>
            <person name="de Vos P."/>
            <person name="Vandamme P."/>
            <person name="Boon N."/>
            <person name="Op den Camp H.J."/>
            <person name="Heylen K."/>
        </authorList>
    </citation>
    <scope>NUCLEOTIDE SEQUENCE [LARGE SCALE GENOMIC DNA]</scope>
    <source>
        <strain evidence="18 19">R-67177</strain>
    </source>
</reference>
<evidence type="ECO:0000256" key="15">
    <source>
        <dbReference type="SAM" id="Phobius"/>
    </source>
</evidence>
<evidence type="ECO:0000256" key="5">
    <source>
        <dbReference type="ARBA" id="ARBA00022660"/>
    </source>
</evidence>
<gene>
    <name evidence="18" type="ORF">AUC71_14835</name>
</gene>
<dbReference type="InterPro" id="IPR036257">
    <property type="entry name" value="Cyt_c_oxidase_su2_TM_sf"/>
</dbReference>
<dbReference type="PROSITE" id="PS50857">
    <property type="entry name" value="COX2_CUA"/>
    <property type="match status" value="1"/>
</dbReference>
<keyword evidence="4 14" id="KW-1003">Cell membrane</keyword>
<evidence type="ECO:0000256" key="12">
    <source>
        <dbReference type="ARBA" id="ARBA00023139"/>
    </source>
</evidence>
<dbReference type="GO" id="GO:0005886">
    <property type="term" value="C:plasma membrane"/>
    <property type="evidence" value="ECO:0007669"/>
    <property type="project" value="UniProtKB-SubCell"/>
</dbReference>
<protein>
    <recommendedName>
        <fullName evidence="14">Ubiquinol oxidase subunit 2</fullName>
    </recommendedName>
</protein>
<dbReference type="NCBIfam" id="TIGR01433">
    <property type="entry name" value="CyoA"/>
    <property type="match status" value="1"/>
</dbReference>
<feature type="domain" description="Cytochrome oxidase subunit II copper A binding" evidence="16">
    <location>
        <begin position="126"/>
        <end position="238"/>
    </location>
</feature>